<organism evidence="3 4">
    <name type="scientific">[Clostridium] aminophilum</name>
    <dbReference type="NCBI Taxonomy" id="1526"/>
    <lineage>
        <taxon>Bacteria</taxon>
        <taxon>Bacillati</taxon>
        <taxon>Bacillota</taxon>
        <taxon>Clostridia</taxon>
        <taxon>Lachnospirales</taxon>
        <taxon>Lachnospiraceae</taxon>
    </lineage>
</organism>
<dbReference type="Proteomes" id="UP000214760">
    <property type="component" value="Unassembled WGS sequence"/>
</dbReference>
<dbReference type="InterPro" id="IPR026870">
    <property type="entry name" value="Zinc_ribbon_dom"/>
</dbReference>
<evidence type="ECO:0000313" key="3">
    <source>
        <dbReference type="EMBL" id="SFR69672.1"/>
    </source>
</evidence>
<dbReference type="RefSeq" id="WP_031471777.1">
    <property type="nucleotide sequence ID" value="NZ_FOZC01000003.1"/>
</dbReference>
<keyword evidence="1" id="KW-1133">Transmembrane helix</keyword>
<evidence type="ECO:0000313" key="4">
    <source>
        <dbReference type="Proteomes" id="UP000214760"/>
    </source>
</evidence>
<gene>
    <name evidence="3" type="ORF">SAMN02910262_00750</name>
</gene>
<reference evidence="3 4" key="1">
    <citation type="submission" date="2016-10" db="EMBL/GenBank/DDBJ databases">
        <authorList>
            <person name="de Groot N.N."/>
        </authorList>
    </citation>
    <scope>NUCLEOTIDE SEQUENCE [LARGE SCALE GENOMIC DNA]</scope>
    <source>
        <strain evidence="3 4">F</strain>
    </source>
</reference>
<keyword evidence="1" id="KW-0812">Transmembrane</keyword>
<evidence type="ECO:0000256" key="1">
    <source>
        <dbReference type="SAM" id="Phobius"/>
    </source>
</evidence>
<keyword evidence="1" id="KW-0472">Membrane</keyword>
<protein>
    <submittedName>
        <fullName evidence="3">Zinc-ribbon domain-containing protein</fullName>
    </submittedName>
</protein>
<feature type="domain" description="Zinc-ribbon" evidence="2">
    <location>
        <begin position="3"/>
        <end position="23"/>
    </location>
</feature>
<sequence length="250" mass="28742">MVCQKCGAEIDDDSKFCMFCGQKIEATPQEEYCNKCGEEVDENNLNSSCSSETVNQGSLSYDFFIKLKSGLKKVITYIKKNKAAKLIILTVAIILIVISFRTLMTRQNIKQGYFAGAKWGDSKQITLEKIENMYKANMRIEKERVCGYVYDFEGIKGLDCWVSADCYKDVGLSSVFLTADQKEDGVSYTIRLKHFKDIVKLYVERYGEPEYYSTAYITSYSWKTEASSITVSDFSYKGDEYLKINYYDRF</sequence>
<accession>A0A1I6ISG3</accession>
<dbReference type="EMBL" id="FOZC01000003">
    <property type="protein sequence ID" value="SFR69672.1"/>
    <property type="molecule type" value="Genomic_DNA"/>
</dbReference>
<dbReference type="Pfam" id="PF13240">
    <property type="entry name" value="Zn_Ribbon_1"/>
    <property type="match status" value="1"/>
</dbReference>
<feature type="transmembrane region" description="Helical" evidence="1">
    <location>
        <begin position="86"/>
        <end position="104"/>
    </location>
</feature>
<proteinExistence type="predicted"/>
<name>A0A1I6ISG3_9FIRM</name>
<evidence type="ECO:0000259" key="2">
    <source>
        <dbReference type="Pfam" id="PF13240"/>
    </source>
</evidence>
<dbReference type="AlphaFoldDB" id="A0A1I6ISG3"/>